<evidence type="ECO:0000313" key="3">
    <source>
        <dbReference type="Proteomes" id="UP000316406"/>
    </source>
</evidence>
<comment type="caution">
    <text evidence="2">The sequence shown here is derived from an EMBL/GenBank/DDBJ whole genome shotgun (WGS) entry which is preliminary data.</text>
</comment>
<keyword evidence="1" id="KW-0812">Transmembrane</keyword>
<protein>
    <submittedName>
        <fullName evidence="2">Metal-dependent hydrolase</fullName>
    </submittedName>
</protein>
<dbReference type="OrthoDB" id="3425909at2"/>
<dbReference type="InterPro" id="IPR007404">
    <property type="entry name" value="YdjM-like"/>
</dbReference>
<keyword evidence="3" id="KW-1185">Reference proteome</keyword>
<reference evidence="2 3" key="1">
    <citation type="submission" date="2019-07" db="EMBL/GenBank/DDBJ databases">
        <title>Draft genome sequence of Brevibacterium aurantiacum XU54 isolated from Xinjiang China.</title>
        <authorList>
            <person name="Xu X."/>
        </authorList>
    </citation>
    <scope>NUCLEOTIDE SEQUENCE [LARGE SCALE GENOMIC DNA]</scope>
    <source>
        <strain evidence="2 3">XU54</strain>
    </source>
</reference>
<keyword evidence="1" id="KW-0472">Membrane</keyword>
<sequence length="276" mass="28398">MMGGHHAISGTAGALVLAGTTGVSLGVIDAGSGMSLASFAAMVTGAALLPDADHHNATIAHSLPKLGPLPSPSEIICRMIGKISGGHRHGTHSIIGIAAFVALAMLLGQLRYGELAIGAAIMGFVLTSFALKALKLSGPFSVLPWGLSLAVAGFVMKEFDTDPFMLPLAVGLGCAIHIVGDMATTDMCPILYPLNPKAPKGFEHIPVLGSCWDDKGSFGFPILGNAGSIREWILCLVFTGYVVLAATTEAGIFDPGAWATLPHFDEIKTGLTDPLG</sequence>
<name>A0A556CJS9_BREAU</name>
<feature type="transmembrane region" description="Helical" evidence="1">
    <location>
        <begin position="89"/>
        <end position="108"/>
    </location>
</feature>
<gene>
    <name evidence="2" type="ORF">FO013_05005</name>
</gene>
<keyword evidence="2" id="KW-0378">Hydrolase</keyword>
<dbReference type="Proteomes" id="UP000316406">
    <property type="component" value="Unassembled WGS sequence"/>
</dbReference>
<proteinExistence type="predicted"/>
<keyword evidence="1" id="KW-1133">Transmembrane helix</keyword>
<dbReference type="Pfam" id="PF04307">
    <property type="entry name" value="YdjM"/>
    <property type="match status" value="1"/>
</dbReference>
<organism evidence="2 3">
    <name type="scientific">Brevibacterium aurantiacum</name>
    <dbReference type="NCBI Taxonomy" id="273384"/>
    <lineage>
        <taxon>Bacteria</taxon>
        <taxon>Bacillati</taxon>
        <taxon>Actinomycetota</taxon>
        <taxon>Actinomycetes</taxon>
        <taxon>Micrococcales</taxon>
        <taxon>Brevibacteriaceae</taxon>
        <taxon>Brevibacterium</taxon>
    </lineage>
</organism>
<evidence type="ECO:0000256" key="1">
    <source>
        <dbReference type="SAM" id="Phobius"/>
    </source>
</evidence>
<dbReference type="AlphaFoldDB" id="A0A556CJS9"/>
<accession>A0A556CJS9</accession>
<dbReference type="GO" id="GO:0016787">
    <property type="term" value="F:hydrolase activity"/>
    <property type="evidence" value="ECO:0007669"/>
    <property type="project" value="UniProtKB-KW"/>
</dbReference>
<dbReference type="EMBL" id="VLTK01000003">
    <property type="protein sequence ID" value="TSI17576.1"/>
    <property type="molecule type" value="Genomic_DNA"/>
</dbReference>
<feature type="transmembrane region" description="Helical" evidence="1">
    <location>
        <begin position="115"/>
        <end position="134"/>
    </location>
</feature>
<evidence type="ECO:0000313" key="2">
    <source>
        <dbReference type="EMBL" id="TSI17576.1"/>
    </source>
</evidence>